<keyword evidence="1" id="KW-0812">Transmembrane</keyword>
<dbReference type="InterPro" id="IPR011856">
    <property type="entry name" value="tRNA_endonuc-like_dom_sf"/>
</dbReference>
<dbReference type="EMBL" id="LN890655">
    <property type="protein sequence ID" value="CUS02425.2"/>
    <property type="molecule type" value="Genomic_DNA"/>
</dbReference>
<keyword evidence="4" id="KW-1185">Reference proteome</keyword>
<dbReference type="SUPFAM" id="SSF52980">
    <property type="entry name" value="Restriction endonuclease-like"/>
    <property type="match status" value="1"/>
</dbReference>
<gene>
    <name evidence="3" type="ORF">CFX0092_A0547</name>
</gene>
<name>A0A160T1M9_9CHLR</name>
<evidence type="ECO:0000313" key="3">
    <source>
        <dbReference type="EMBL" id="CUS02425.2"/>
    </source>
</evidence>
<keyword evidence="3" id="KW-0378">Hydrolase</keyword>
<dbReference type="Gene3D" id="3.40.1350.10">
    <property type="match status" value="1"/>
</dbReference>
<sequence>MIVRLSADTRRLPTIIGEDSITRRRVNKLIWLLSLLSGLFVLWVLWCYGMAAEALLRAPAWLLDFLGLLTGASLLTLSALWVVAGWQWAALPRATGRPAMTVEQLYALSPRDFEHYVAELFERRGYSVEVRGRAGDLGVDLALTRRDGRRAIVQCKRYRHAIGPEIVRELFGTMVHELAAHGFLVTTATISDAARSWAADKPITLIDGATLAGLTDDLQVTAAERARS</sequence>
<protein>
    <submittedName>
        <fullName evidence="3">Restriction endonuclease</fullName>
    </submittedName>
</protein>
<dbReference type="InterPro" id="IPR007560">
    <property type="entry name" value="Restrct_endonuc_IV_Mrr"/>
</dbReference>
<dbReference type="KEGG" id="pbf:CFX0092_A0547"/>
<feature type="transmembrane region" description="Helical" evidence="1">
    <location>
        <begin position="29"/>
        <end position="51"/>
    </location>
</feature>
<feature type="domain" description="Restriction endonuclease type IV Mrr" evidence="2">
    <location>
        <begin position="106"/>
        <end position="214"/>
    </location>
</feature>
<keyword evidence="1" id="KW-1133">Transmembrane helix</keyword>
<dbReference type="PANTHER" id="PTHR30015">
    <property type="entry name" value="MRR RESTRICTION SYSTEM PROTEIN"/>
    <property type="match status" value="1"/>
</dbReference>
<keyword evidence="3" id="KW-0540">Nuclease</keyword>
<dbReference type="GO" id="GO:0015666">
    <property type="term" value="F:restriction endodeoxyribonuclease activity"/>
    <property type="evidence" value="ECO:0007669"/>
    <property type="project" value="TreeGrafter"/>
</dbReference>
<dbReference type="OrthoDB" id="149587at2"/>
<keyword evidence="1" id="KW-0472">Membrane</keyword>
<organism evidence="3 4">
    <name type="scientific">Candidatus Promineifilum breve</name>
    <dbReference type="NCBI Taxonomy" id="1806508"/>
    <lineage>
        <taxon>Bacteria</taxon>
        <taxon>Bacillati</taxon>
        <taxon>Chloroflexota</taxon>
        <taxon>Ardenticatenia</taxon>
        <taxon>Candidatus Promineifilales</taxon>
        <taxon>Candidatus Promineifilaceae</taxon>
        <taxon>Candidatus Promineifilum</taxon>
    </lineage>
</organism>
<evidence type="ECO:0000256" key="1">
    <source>
        <dbReference type="SAM" id="Phobius"/>
    </source>
</evidence>
<dbReference type="InterPro" id="IPR011335">
    <property type="entry name" value="Restrct_endonuc-II-like"/>
</dbReference>
<accession>A0A160T1M9</accession>
<feature type="transmembrane region" description="Helical" evidence="1">
    <location>
        <begin position="71"/>
        <end position="91"/>
    </location>
</feature>
<reference evidence="3" key="1">
    <citation type="submission" date="2016-01" db="EMBL/GenBank/DDBJ databases">
        <authorList>
            <person name="Mcilroy J.S."/>
            <person name="Karst M S."/>
            <person name="Albertsen M."/>
        </authorList>
    </citation>
    <scope>NUCLEOTIDE SEQUENCE</scope>
    <source>
        <strain evidence="3">Cfx-K</strain>
    </source>
</reference>
<evidence type="ECO:0000259" key="2">
    <source>
        <dbReference type="Pfam" id="PF04471"/>
    </source>
</evidence>
<proteinExistence type="predicted"/>
<dbReference type="InterPro" id="IPR052906">
    <property type="entry name" value="Type_IV_Methyl-Rstrct_Enzyme"/>
</dbReference>
<dbReference type="Pfam" id="PF04471">
    <property type="entry name" value="Mrr_cat"/>
    <property type="match status" value="1"/>
</dbReference>
<dbReference type="GO" id="GO:0003677">
    <property type="term" value="F:DNA binding"/>
    <property type="evidence" value="ECO:0007669"/>
    <property type="project" value="InterPro"/>
</dbReference>
<dbReference type="RefSeq" id="WP_095042038.1">
    <property type="nucleotide sequence ID" value="NZ_LN890655.1"/>
</dbReference>
<dbReference type="PANTHER" id="PTHR30015:SF7">
    <property type="entry name" value="TYPE IV METHYL-DIRECTED RESTRICTION ENZYME ECOKMRR"/>
    <property type="match status" value="1"/>
</dbReference>
<dbReference type="AlphaFoldDB" id="A0A160T1M9"/>
<dbReference type="GO" id="GO:0009307">
    <property type="term" value="P:DNA restriction-modification system"/>
    <property type="evidence" value="ECO:0007669"/>
    <property type="project" value="InterPro"/>
</dbReference>
<keyword evidence="3" id="KW-0255">Endonuclease</keyword>
<evidence type="ECO:0000313" key="4">
    <source>
        <dbReference type="Proteomes" id="UP000215027"/>
    </source>
</evidence>
<dbReference type="Proteomes" id="UP000215027">
    <property type="component" value="Chromosome I"/>
</dbReference>